<dbReference type="Gene3D" id="3.40.390.10">
    <property type="entry name" value="Collagenase (Catalytic Domain)"/>
    <property type="match status" value="1"/>
</dbReference>
<protein>
    <submittedName>
        <fullName evidence="1">Uncharacterized protein</fullName>
    </submittedName>
</protein>
<evidence type="ECO:0000313" key="1">
    <source>
        <dbReference type="EMBL" id="NSL88244.1"/>
    </source>
</evidence>
<dbReference type="GO" id="GO:0008237">
    <property type="term" value="F:metallopeptidase activity"/>
    <property type="evidence" value="ECO:0007669"/>
    <property type="project" value="InterPro"/>
</dbReference>
<comment type="caution">
    <text evidence="1">The sequence shown here is derived from an EMBL/GenBank/DDBJ whole genome shotgun (WGS) entry which is preliminary data.</text>
</comment>
<dbReference type="InterPro" id="IPR024079">
    <property type="entry name" value="MetalloPept_cat_dom_sf"/>
</dbReference>
<organism evidence="1 2">
    <name type="scientific">Chitinophaga solisilvae</name>
    <dbReference type="NCBI Taxonomy" id="1233460"/>
    <lineage>
        <taxon>Bacteria</taxon>
        <taxon>Pseudomonadati</taxon>
        <taxon>Bacteroidota</taxon>
        <taxon>Chitinophagia</taxon>
        <taxon>Chitinophagales</taxon>
        <taxon>Chitinophagaceae</taxon>
        <taxon>Chitinophaga</taxon>
    </lineage>
</organism>
<dbReference type="GO" id="GO:0016477">
    <property type="term" value="P:cell migration"/>
    <property type="evidence" value="ECO:0007669"/>
    <property type="project" value="TreeGrafter"/>
</dbReference>
<dbReference type="GO" id="GO:0007163">
    <property type="term" value="P:establishment or maintenance of cell polarity"/>
    <property type="evidence" value="ECO:0007669"/>
    <property type="project" value="TreeGrafter"/>
</dbReference>
<dbReference type="SUPFAM" id="SSF50405">
    <property type="entry name" value="Actin-crosslinking proteins"/>
    <property type="match status" value="1"/>
</dbReference>
<dbReference type="GO" id="GO:0015629">
    <property type="term" value="C:actin cytoskeleton"/>
    <property type="evidence" value="ECO:0007669"/>
    <property type="project" value="TreeGrafter"/>
</dbReference>
<sequence>MKILFRYLSIMFLALLFSCSKQSEGPGKINEDIIAKLKTAGFDTSEGVMKYKDGYLVEYDIFLTEKQINELAEAKTTKKPVTEHYSTNNLVSGTNRVIKVFMDAGFDSYLQTSFDAALARYNNEHLGLSFQRNATSAGADISIFSFYENSNVLGYSAGFPTGGNPASPIRLNTYYYNASSHRADAITVIAHEIGHAIGFRHTDYMNRAFSCGIGGNEGLAGVGANPVLGTPTGPSPDSWMLACSSNTDRPFTFYDKIALITTYPGTYPGDPAPIGKTISLRAAINGKYVCAENGGASPLIANRTAVGPWEKFVVINAGNGLIALQAVANNSYTCAENAGASPVIANRSAIGLWEKFRWIKNADGTVSLQAFVNNSYVCAENGGNDPLIANRPWIGDWERFYWQEH</sequence>
<dbReference type="AlphaFoldDB" id="A0A433WDX5"/>
<dbReference type="OrthoDB" id="785995at2"/>
<dbReference type="InterPro" id="IPR010431">
    <property type="entry name" value="Fascin"/>
</dbReference>
<dbReference type="InterPro" id="IPR008999">
    <property type="entry name" value="Actin-crosslinking"/>
</dbReference>
<gene>
    <name evidence="1" type="ORF">ECE50_015490</name>
</gene>
<evidence type="ECO:0000313" key="2">
    <source>
        <dbReference type="Proteomes" id="UP000281028"/>
    </source>
</evidence>
<reference evidence="1" key="1">
    <citation type="submission" date="2020-05" db="EMBL/GenBank/DDBJ databases">
        <title>Chitinophaga laudate sp. nov., isolated from a tropical peat swamp.</title>
        <authorList>
            <person name="Goh C.B.S."/>
            <person name="Lee M.S."/>
            <person name="Parimannan S."/>
            <person name="Pasbakhsh P."/>
            <person name="Yule C.M."/>
            <person name="Rajandas H."/>
            <person name="Loke S."/>
            <person name="Croft L."/>
            <person name="Tan J.B.L."/>
        </authorList>
    </citation>
    <scope>NUCLEOTIDE SEQUENCE</scope>
    <source>
        <strain evidence="1">Mgbs1</strain>
    </source>
</reference>
<name>A0A433WDX5_9BACT</name>
<dbReference type="Gene3D" id="2.80.10.50">
    <property type="match status" value="1"/>
</dbReference>
<keyword evidence="2" id="KW-1185">Reference proteome</keyword>
<dbReference type="SUPFAM" id="SSF55486">
    <property type="entry name" value="Metalloproteases ('zincins'), catalytic domain"/>
    <property type="match status" value="1"/>
</dbReference>
<dbReference type="GO" id="GO:0051015">
    <property type="term" value="F:actin filament binding"/>
    <property type="evidence" value="ECO:0007669"/>
    <property type="project" value="InterPro"/>
</dbReference>
<dbReference type="PANTHER" id="PTHR10551">
    <property type="entry name" value="FASCIN"/>
    <property type="match status" value="1"/>
</dbReference>
<dbReference type="Proteomes" id="UP000281028">
    <property type="component" value="Unassembled WGS sequence"/>
</dbReference>
<dbReference type="RefSeq" id="WP_127042476.1">
    <property type="nucleotide sequence ID" value="NZ_JAABOK010000002.1"/>
</dbReference>
<dbReference type="InterPro" id="IPR024653">
    <property type="entry name" value="Peptidase_M10/M27/M57"/>
</dbReference>
<dbReference type="Pfam" id="PF12388">
    <property type="entry name" value="Peptidase_M57"/>
    <property type="match status" value="1"/>
</dbReference>
<dbReference type="PROSITE" id="PS51257">
    <property type="entry name" value="PROKAR_LIPOPROTEIN"/>
    <property type="match status" value="1"/>
</dbReference>
<dbReference type="EMBL" id="RIAR02000001">
    <property type="protein sequence ID" value="NSL88244.1"/>
    <property type="molecule type" value="Genomic_DNA"/>
</dbReference>
<dbReference type="GO" id="GO:0051017">
    <property type="term" value="P:actin filament bundle assembly"/>
    <property type="evidence" value="ECO:0007669"/>
    <property type="project" value="TreeGrafter"/>
</dbReference>
<proteinExistence type="predicted"/>
<accession>A0A433WDX5</accession>
<dbReference type="PANTHER" id="PTHR10551:SF9">
    <property type="entry name" value="FASCIN-2"/>
    <property type="match status" value="1"/>
</dbReference>
<dbReference type="CDD" id="cd00257">
    <property type="entry name" value="beta-trefoil_FSCN-like"/>
    <property type="match status" value="1"/>
</dbReference>
<dbReference type="GO" id="GO:0005737">
    <property type="term" value="C:cytoplasm"/>
    <property type="evidence" value="ECO:0007669"/>
    <property type="project" value="TreeGrafter"/>
</dbReference>